<dbReference type="RefSeq" id="XP_043185872.1">
    <property type="nucleotide sequence ID" value="XM_043330527.1"/>
</dbReference>
<comment type="similarity">
    <text evidence="1">Belongs to the peptidase S33 family.</text>
</comment>
<keyword evidence="2" id="KW-0378">Hydrolase</keyword>
<feature type="region of interest" description="Disordered" evidence="3">
    <location>
        <begin position="931"/>
        <end position="963"/>
    </location>
</feature>
<proteinExistence type="inferred from homology"/>
<dbReference type="GeneID" id="67032990"/>
<dbReference type="Pfam" id="PF08386">
    <property type="entry name" value="Abhydrolase_4"/>
    <property type="match status" value="1"/>
</dbReference>
<evidence type="ECO:0000259" key="5">
    <source>
        <dbReference type="Pfam" id="PF08386"/>
    </source>
</evidence>
<dbReference type="PANTHER" id="PTHR43248:SF25">
    <property type="entry name" value="AB HYDROLASE-1 DOMAIN-CONTAINING PROTEIN-RELATED"/>
    <property type="match status" value="1"/>
</dbReference>
<feature type="domain" description="Peptidase S33 tripeptidyl aminopeptidase-like C-terminal" evidence="5">
    <location>
        <begin position="996"/>
        <end position="1089"/>
    </location>
</feature>
<evidence type="ECO:0000259" key="4">
    <source>
        <dbReference type="Pfam" id="PF00561"/>
    </source>
</evidence>
<evidence type="ECO:0000256" key="3">
    <source>
        <dbReference type="SAM" id="MobiDB-lite"/>
    </source>
</evidence>
<dbReference type="InterPro" id="IPR000073">
    <property type="entry name" value="AB_hydrolase_1"/>
</dbReference>
<dbReference type="KEGG" id="rsx:RhiXN_10711"/>
<dbReference type="Gene3D" id="3.40.50.1820">
    <property type="entry name" value="alpha/beta hydrolase"/>
    <property type="match status" value="1"/>
</dbReference>
<dbReference type="PANTHER" id="PTHR43248">
    <property type="entry name" value="2-SUCCINYL-6-HYDROXY-2,4-CYCLOHEXADIENE-1-CARBOXYLATE SYNTHASE"/>
    <property type="match status" value="1"/>
</dbReference>
<dbReference type="GO" id="GO:0016787">
    <property type="term" value="F:hydrolase activity"/>
    <property type="evidence" value="ECO:0007669"/>
    <property type="project" value="UniProtKB-KW"/>
</dbReference>
<evidence type="ECO:0000256" key="2">
    <source>
        <dbReference type="ARBA" id="ARBA00022801"/>
    </source>
</evidence>
<reference evidence="6" key="1">
    <citation type="submission" date="2020-05" db="EMBL/GenBank/DDBJ databases">
        <title>Evolutionary and genomic comparisons of hybrid uninucleate and nonhybrid Rhizoctonia fungi.</title>
        <authorList>
            <person name="Li C."/>
            <person name="Chen X."/>
        </authorList>
    </citation>
    <scope>NUCLEOTIDE SEQUENCE</scope>
    <source>
        <strain evidence="6">AG-1 IA</strain>
    </source>
</reference>
<dbReference type="InterPro" id="IPR051601">
    <property type="entry name" value="Serine_prot/Carboxylest_S33"/>
</dbReference>
<feature type="compositionally biased region" description="Polar residues" evidence="3">
    <location>
        <begin position="931"/>
        <end position="950"/>
    </location>
</feature>
<evidence type="ECO:0000313" key="6">
    <source>
        <dbReference type="EMBL" id="QRW25635.1"/>
    </source>
</evidence>
<feature type="domain" description="AB hydrolase-1" evidence="4">
    <location>
        <begin position="644"/>
        <end position="848"/>
    </location>
</feature>
<dbReference type="EMBL" id="CP059671">
    <property type="protein sequence ID" value="QRW25635.1"/>
    <property type="molecule type" value="Genomic_DNA"/>
</dbReference>
<dbReference type="AlphaFoldDB" id="A0A8H8P6U5"/>
<dbReference type="SUPFAM" id="SSF53474">
    <property type="entry name" value="alpha/beta-Hydrolases"/>
    <property type="match status" value="1"/>
</dbReference>
<protein>
    <submittedName>
        <fullName evidence="6">Uncharacterized protein</fullName>
    </submittedName>
</protein>
<evidence type="ECO:0000256" key="1">
    <source>
        <dbReference type="ARBA" id="ARBA00010088"/>
    </source>
</evidence>
<organism evidence="6 7">
    <name type="scientific">Rhizoctonia solani</name>
    <dbReference type="NCBI Taxonomy" id="456999"/>
    <lineage>
        <taxon>Eukaryota</taxon>
        <taxon>Fungi</taxon>
        <taxon>Dikarya</taxon>
        <taxon>Basidiomycota</taxon>
        <taxon>Agaricomycotina</taxon>
        <taxon>Agaricomycetes</taxon>
        <taxon>Cantharellales</taxon>
        <taxon>Ceratobasidiaceae</taxon>
        <taxon>Rhizoctonia</taxon>
    </lineage>
</organism>
<dbReference type="InterPro" id="IPR029058">
    <property type="entry name" value="AB_hydrolase_fold"/>
</dbReference>
<gene>
    <name evidence="6" type="ORF">RhiXN_10711</name>
</gene>
<accession>A0A8H8P6U5</accession>
<evidence type="ECO:0000313" key="7">
    <source>
        <dbReference type="Proteomes" id="UP000650533"/>
    </source>
</evidence>
<dbReference type="Proteomes" id="UP000650533">
    <property type="component" value="Chromosome 14"/>
</dbReference>
<dbReference type="InterPro" id="IPR013595">
    <property type="entry name" value="Pept_S33_TAP-like_C"/>
</dbReference>
<sequence length="1110" mass="124014">MEAQSIWGQPLSEYATLYQFEKIKQRGRFNEDPAPTLTQEAVDVLSALSRVGSDGGAKVSSALTATVTMQNFRSILKLVQYPKAYRRLARPLAISGCIKLMSAIKLKGKHSPFSYEYGYLCFRVLTIVLGICILHRSDRLDISIEVMQEDAPMNPEHDIMQHLGHHVSSSIFIELKGQNQACIDLIFRRGRGQSLLVTPQDIALLSTMLWDDRKTFFKALKSTYYPGIASVVFVLWQINRQEQNTPTHKFQSIILSEIHFRYSLLATSDQQHAITYMNVDINSRGYRPVWEANTQQVDLEDCREIVSAYIDRFNPLYPILHSPIAFLDGPILLRPLLQFIAPGTSDLLPKVLEVTVKRIWEEVEDPSPDYKPDMLVDAVRDTFANYMAILQTTAFRQMDLILFEQFISVFIKCGLIDLAARAILLLELPSEPPAHELAGSVDYLPRTKAFFGQVCILLPPSCMYIVWDLLFPDWFKYRSYLVWYSEIRELVPKDRKNIKDVIRYVPSRRAVPGSSPISCHAVFMLDKRENPVPKRSSAAPMISFLAATSAARDSTRPMNRPNLLKFTSFSFLFAVQAGASPLLSEYHRYSARNNNLQWSDCSVGLPGRECTRFEVPLDWHNDTAGKASLAVIRYPATKQPKLGTLFMNPGGPGGSGLQNVQGAYGDTLMEYVEGKYDIVSWDPRGVGQTIPRAACFETPAEEDAFWKGSIINAGPEVRGNFTSQTDLDAFYSKLDESDALLQRLGEKCIAYSPNTFQYIGTAATVRDMVAIHDALEGPGKKIDFLGISYGTIVGLHLINMFSDRVGHVVLDGVVDPVYWTNRPAHELMINAWESIEATFDGFAKECANAGPSHCAIAEQNSTASSIRQWILDLIDAAYDRRQEIGASAPFNSSSLRAQLSNDIQFDNTTSLNITQTKRWLQLFDSVGSMGSTHYSRQEPTSEQTTKNHNVPETGIGCADARDPGDVTTKDVFDTVVNVTHRITPTFGPLGVRFLSRAFCHRWPVRAVERYSGPWNKKPPKPILVIGNEADPVTPYVNAKSVADSFGSSAVLIKQAGYGHVSREMPSDCTVAAIQKYLVHDELPKKDTFCEATTKLFTEPVNTTSASGTPQ</sequence>
<dbReference type="Pfam" id="PF00561">
    <property type="entry name" value="Abhydrolase_1"/>
    <property type="match status" value="1"/>
</dbReference>
<name>A0A8H8P6U5_9AGAM</name>